<accession>A0A0A9A5Z0</accession>
<dbReference type="AlphaFoldDB" id="A0A0A9A5Z0"/>
<reference evidence="1" key="1">
    <citation type="submission" date="2014-09" db="EMBL/GenBank/DDBJ databases">
        <authorList>
            <person name="Magalhaes I.L.F."/>
            <person name="Oliveira U."/>
            <person name="Santos F.R."/>
            <person name="Vidigal T.H.D.A."/>
            <person name="Brescovit A.D."/>
            <person name="Santos A.J."/>
        </authorList>
    </citation>
    <scope>NUCLEOTIDE SEQUENCE</scope>
    <source>
        <tissue evidence="1">Shoot tissue taken approximately 20 cm above the soil surface</tissue>
    </source>
</reference>
<protein>
    <submittedName>
        <fullName evidence="1">Uncharacterized protein</fullName>
    </submittedName>
</protein>
<name>A0A0A9A5Z0_ARUDO</name>
<reference evidence="1" key="2">
    <citation type="journal article" date="2015" name="Data Brief">
        <title>Shoot transcriptome of the giant reed, Arundo donax.</title>
        <authorList>
            <person name="Barrero R.A."/>
            <person name="Guerrero F.D."/>
            <person name="Moolhuijzen P."/>
            <person name="Goolsby J.A."/>
            <person name="Tidwell J."/>
            <person name="Bellgard S.E."/>
            <person name="Bellgard M.I."/>
        </authorList>
    </citation>
    <scope>NUCLEOTIDE SEQUENCE</scope>
    <source>
        <tissue evidence="1">Shoot tissue taken approximately 20 cm above the soil surface</tissue>
    </source>
</reference>
<evidence type="ECO:0000313" key="1">
    <source>
        <dbReference type="EMBL" id="JAD45353.1"/>
    </source>
</evidence>
<proteinExistence type="predicted"/>
<organism evidence="1">
    <name type="scientific">Arundo donax</name>
    <name type="common">Giant reed</name>
    <name type="synonym">Donax arundinaceus</name>
    <dbReference type="NCBI Taxonomy" id="35708"/>
    <lineage>
        <taxon>Eukaryota</taxon>
        <taxon>Viridiplantae</taxon>
        <taxon>Streptophyta</taxon>
        <taxon>Embryophyta</taxon>
        <taxon>Tracheophyta</taxon>
        <taxon>Spermatophyta</taxon>
        <taxon>Magnoliopsida</taxon>
        <taxon>Liliopsida</taxon>
        <taxon>Poales</taxon>
        <taxon>Poaceae</taxon>
        <taxon>PACMAD clade</taxon>
        <taxon>Arundinoideae</taxon>
        <taxon>Arundineae</taxon>
        <taxon>Arundo</taxon>
    </lineage>
</organism>
<dbReference type="EMBL" id="GBRH01252542">
    <property type="protein sequence ID" value="JAD45353.1"/>
    <property type="molecule type" value="Transcribed_RNA"/>
</dbReference>
<sequence>MVLAAWLTMLWTRFLTSVVCSSLWSPTLVKQH</sequence>